<dbReference type="OrthoDB" id="9766632at2"/>
<keyword evidence="12 15" id="KW-0411">Iron-sulfur</keyword>
<dbReference type="Gene3D" id="3.30.70.20">
    <property type="match status" value="1"/>
</dbReference>
<evidence type="ECO:0000256" key="15">
    <source>
        <dbReference type="RuleBase" id="RU366068"/>
    </source>
</evidence>
<evidence type="ECO:0000256" key="16">
    <source>
        <dbReference type="SAM" id="MobiDB-lite"/>
    </source>
</evidence>
<dbReference type="PROSITE" id="PS51379">
    <property type="entry name" value="4FE4S_FER_2"/>
    <property type="match status" value="1"/>
</dbReference>
<keyword evidence="14" id="KW-0472">Membrane</keyword>
<dbReference type="SUPFAM" id="SSF54862">
    <property type="entry name" value="4Fe-4S ferredoxins"/>
    <property type="match status" value="1"/>
</dbReference>
<dbReference type="Pfam" id="PF21162">
    <property type="entry name" value="ETFQO_UQ-bd"/>
    <property type="match status" value="1"/>
</dbReference>
<keyword evidence="13 15" id="KW-0830">Ubiquinone</keyword>
<evidence type="ECO:0000256" key="10">
    <source>
        <dbReference type="ARBA" id="ARBA00023002"/>
    </source>
</evidence>
<protein>
    <recommendedName>
        <fullName evidence="15">Electron transfer flavoprotein-ubiquinone oxidoreductase</fullName>
        <shortName evidence="15">ETF-QO</shortName>
        <ecNumber evidence="15">1.5.5.1</ecNumber>
    </recommendedName>
</protein>
<dbReference type="PANTHER" id="PTHR10617:SF107">
    <property type="entry name" value="ELECTRON TRANSFER FLAVOPROTEIN-UBIQUINONE OXIDOREDUCTASE, MITOCHONDRIAL"/>
    <property type="match status" value="1"/>
</dbReference>
<dbReference type="InterPro" id="IPR040156">
    <property type="entry name" value="ETF-QO"/>
</dbReference>
<reference evidence="18 19" key="1">
    <citation type="submission" date="2013-04" db="EMBL/GenBank/DDBJ databases">
        <title>Oceanococcus atlanticus 22II-S10r2 Genome Sequencing.</title>
        <authorList>
            <person name="Lai Q."/>
            <person name="Li G."/>
            <person name="Shao Z."/>
        </authorList>
    </citation>
    <scope>NUCLEOTIDE SEQUENCE [LARGE SCALE GENOMIC DNA]</scope>
    <source>
        <strain evidence="18 19">22II-S10r2</strain>
    </source>
</reference>
<dbReference type="GO" id="GO:0051539">
    <property type="term" value="F:4 iron, 4 sulfur cluster binding"/>
    <property type="evidence" value="ECO:0007669"/>
    <property type="project" value="UniProtKB-UniRule"/>
</dbReference>
<comment type="caution">
    <text evidence="18">The sequence shown here is derived from an EMBL/GenBank/DDBJ whole genome shotgun (WGS) entry which is preliminary data.</text>
</comment>
<dbReference type="SUPFAM" id="SSF54373">
    <property type="entry name" value="FAD-linked reductases, C-terminal domain"/>
    <property type="match status" value="1"/>
</dbReference>
<dbReference type="EMBL" id="AQQV01000001">
    <property type="protein sequence ID" value="ORE89539.1"/>
    <property type="molecule type" value="Genomic_DNA"/>
</dbReference>
<dbReference type="GO" id="GO:0016020">
    <property type="term" value="C:membrane"/>
    <property type="evidence" value="ECO:0007669"/>
    <property type="project" value="UniProtKB-SubCell"/>
</dbReference>
<name>A0A1Y1SK11_9GAMM</name>
<evidence type="ECO:0000256" key="12">
    <source>
        <dbReference type="ARBA" id="ARBA00023014"/>
    </source>
</evidence>
<keyword evidence="7 15" id="KW-0274">FAD</keyword>
<dbReference type="AlphaFoldDB" id="A0A1Y1SK11"/>
<keyword evidence="6 15" id="KW-0479">Metal-binding</keyword>
<comment type="subcellular location">
    <subcellularLocation>
        <location evidence="3">Membrane</location>
    </subcellularLocation>
</comment>
<dbReference type="EC" id="1.5.5.1" evidence="15"/>
<keyword evidence="8" id="KW-0809">Transit peptide</keyword>
<dbReference type="Proteomes" id="UP000192342">
    <property type="component" value="Unassembled WGS sequence"/>
</dbReference>
<dbReference type="InterPro" id="IPR036188">
    <property type="entry name" value="FAD/NAD-bd_sf"/>
</dbReference>
<evidence type="ECO:0000256" key="11">
    <source>
        <dbReference type="ARBA" id="ARBA00023004"/>
    </source>
</evidence>
<dbReference type="InterPro" id="IPR017896">
    <property type="entry name" value="4Fe4S_Fe-S-bd"/>
</dbReference>
<proteinExistence type="predicted"/>
<comment type="catalytic activity">
    <reaction evidence="15">
        <text>a ubiquinone + reduced [electron-transfer flavoprotein] = a ubiquinol + oxidized [electron-transfer flavoprotein] + H(+)</text>
        <dbReference type="Rhea" id="RHEA:24052"/>
        <dbReference type="Rhea" id="RHEA-COMP:9565"/>
        <dbReference type="Rhea" id="RHEA-COMP:9566"/>
        <dbReference type="Rhea" id="RHEA-COMP:10685"/>
        <dbReference type="Rhea" id="RHEA-COMP:10686"/>
        <dbReference type="ChEBI" id="CHEBI:15378"/>
        <dbReference type="ChEBI" id="CHEBI:16389"/>
        <dbReference type="ChEBI" id="CHEBI:17976"/>
        <dbReference type="ChEBI" id="CHEBI:57692"/>
        <dbReference type="ChEBI" id="CHEBI:58307"/>
        <dbReference type="EC" id="1.5.5.1"/>
    </reaction>
</comment>
<evidence type="ECO:0000256" key="14">
    <source>
        <dbReference type="ARBA" id="ARBA00023136"/>
    </source>
</evidence>
<keyword evidence="5 15" id="KW-0285">Flavoprotein</keyword>
<dbReference type="Pfam" id="PF01266">
    <property type="entry name" value="DAO"/>
    <property type="match status" value="1"/>
</dbReference>
<evidence type="ECO:0000256" key="8">
    <source>
        <dbReference type="ARBA" id="ARBA00022946"/>
    </source>
</evidence>
<dbReference type="Pfam" id="PF05187">
    <property type="entry name" value="Fer4_ETF_QO"/>
    <property type="match status" value="1"/>
</dbReference>
<sequence length="533" mass="58512">MTVERDVMEFDVLIVGAGPAGLATAIRLKQLDPERNVCLLEKGPIVGAHSLAGAVIEPDALDRLLPNWKDTPPEVCVPVAKDEVHMMTETGSIKFPIVPPQMNNHGNYIISLGALTAMLAEQAEALGVEIYPGFPAREPLYNEAGEVMGVRTGDMGVDLNGNPKDSYTPGMDLHAKITVFAEGCRGSCSKELIKKFELDKDADPQTYGIGIKELWSVPEGQCQEGLVMHTMGWPLDSKTYGGSFVYHLNDNKIAIGFVVGLDYEDPDLEPFEKFQEFKNHPKIKPMLEGGEIVSYGARAIVEGGWQSLPKMEMPGAMLIGDAAGTLNVPKIKGVHQALKSGMEAAEHIFAENKADGYDARIRQGEVGKELKKVRNLRPAFHFGLWLGVLISAIETVTMGLLPWTLKNHADHSALKKRDPSKPKPVKKERELPPRDRLSAVYFAATEHDEDQPVHLKVADTNICVTQCAEEYANPCTRFCPAGVYEMVEEAEGKRLQINAANCVHCKTCDIKDPYQIINWVTPEGGSGPNYQLM</sequence>
<evidence type="ECO:0000256" key="4">
    <source>
        <dbReference type="ARBA" id="ARBA00022448"/>
    </source>
</evidence>
<feature type="region of interest" description="Disordered" evidence="16">
    <location>
        <begin position="411"/>
        <end position="431"/>
    </location>
</feature>
<dbReference type="GO" id="GO:0046872">
    <property type="term" value="F:metal ion binding"/>
    <property type="evidence" value="ECO:0007669"/>
    <property type="project" value="UniProtKB-KW"/>
</dbReference>
<evidence type="ECO:0000256" key="7">
    <source>
        <dbReference type="ARBA" id="ARBA00022827"/>
    </source>
</evidence>
<evidence type="ECO:0000256" key="1">
    <source>
        <dbReference type="ARBA" id="ARBA00001974"/>
    </source>
</evidence>
<keyword evidence="19" id="KW-1185">Reference proteome</keyword>
<accession>A0A1Y1SK11</accession>
<dbReference type="FunFam" id="3.30.70.20:FF:000015">
    <property type="entry name" value="Electron transfer flavoprotein-ubiquinone oxidoreductase"/>
    <property type="match status" value="1"/>
</dbReference>
<organism evidence="18 19">
    <name type="scientific">Oceanococcus atlanticus</name>
    <dbReference type="NCBI Taxonomy" id="1317117"/>
    <lineage>
        <taxon>Bacteria</taxon>
        <taxon>Pseudomonadati</taxon>
        <taxon>Pseudomonadota</taxon>
        <taxon>Gammaproteobacteria</taxon>
        <taxon>Chromatiales</taxon>
        <taxon>Oceanococcaceae</taxon>
        <taxon>Oceanococcus</taxon>
    </lineage>
</organism>
<evidence type="ECO:0000256" key="9">
    <source>
        <dbReference type="ARBA" id="ARBA00022982"/>
    </source>
</evidence>
<comment type="function">
    <text evidence="2 15">Accepts electrons from ETF and reduces ubiquinone.</text>
</comment>
<evidence type="ECO:0000256" key="13">
    <source>
        <dbReference type="ARBA" id="ARBA00023075"/>
    </source>
</evidence>
<dbReference type="SUPFAM" id="SSF51905">
    <property type="entry name" value="FAD/NAD(P)-binding domain"/>
    <property type="match status" value="1"/>
</dbReference>
<dbReference type="InterPro" id="IPR007859">
    <property type="entry name" value="ETF-QO/FixX_C"/>
</dbReference>
<keyword evidence="4 15" id="KW-0813">Transport</keyword>
<evidence type="ECO:0000256" key="5">
    <source>
        <dbReference type="ARBA" id="ARBA00022630"/>
    </source>
</evidence>
<dbReference type="InterPro" id="IPR049398">
    <property type="entry name" value="ETF-QO/FixC_UQ-bd"/>
</dbReference>
<dbReference type="GO" id="GO:0004174">
    <property type="term" value="F:electron-transferring-flavoprotein dehydrogenase activity"/>
    <property type="evidence" value="ECO:0007669"/>
    <property type="project" value="UniProtKB-UniRule"/>
</dbReference>
<feature type="domain" description="4Fe-4S ferredoxin-type" evidence="17">
    <location>
        <begin position="493"/>
        <end position="522"/>
    </location>
</feature>
<dbReference type="STRING" id="1317117.ATO7_06650"/>
<evidence type="ECO:0000256" key="3">
    <source>
        <dbReference type="ARBA" id="ARBA00004370"/>
    </source>
</evidence>
<comment type="cofactor">
    <cofactor evidence="1 15">
        <name>FAD</name>
        <dbReference type="ChEBI" id="CHEBI:57692"/>
    </cofactor>
</comment>
<gene>
    <name evidence="18" type="ORF">ATO7_06650</name>
</gene>
<keyword evidence="9 15" id="KW-0249">Electron transport</keyword>
<dbReference type="RefSeq" id="WP_083560734.1">
    <property type="nucleotide sequence ID" value="NZ_AQQV01000001.1"/>
</dbReference>
<evidence type="ECO:0000259" key="17">
    <source>
        <dbReference type="PROSITE" id="PS51379"/>
    </source>
</evidence>
<dbReference type="Gene3D" id="3.30.9.90">
    <property type="match status" value="1"/>
</dbReference>
<dbReference type="PANTHER" id="PTHR10617">
    <property type="entry name" value="ELECTRON TRANSFER FLAVOPROTEIN-UBIQUINONE OXIDOREDUCTASE"/>
    <property type="match status" value="1"/>
</dbReference>
<evidence type="ECO:0000313" key="19">
    <source>
        <dbReference type="Proteomes" id="UP000192342"/>
    </source>
</evidence>
<evidence type="ECO:0000256" key="6">
    <source>
        <dbReference type="ARBA" id="ARBA00022723"/>
    </source>
</evidence>
<keyword evidence="11 15" id="KW-0408">Iron</keyword>
<keyword evidence="10 15" id="KW-0560">Oxidoreductase</keyword>
<evidence type="ECO:0000256" key="2">
    <source>
        <dbReference type="ARBA" id="ARBA00002819"/>
    </source>
</evidence>
<dbReference type="Gene3D" id="3.50.50.60">
    <property type="entry name" value="FAD/NAD(P)-binding domain"/>
    <property type="match status" value="1"/>
</dbReference>
<evidence type="ECO:0000313" key="18">
    <source>
        <dbReference type="EMBL" id="ORE89539.1"/>
    </source>
</evidence>
<dbReference type="InterPro" id="IPR006076">
    <property type="entry name" value="FAD-dep_OxRdtase"/>
</dbReference>
<comment type="cofactor">
    <cofactor evidence="15">
        <name>[4Fe-4S] cluster</name>
        <dbReference type="ChEBI" id="CHEBI:49883"/>
    </cofactor>
    <text evidence="15">Binds 1 [4Fe-4S] cluster.</text>
</comment>